<dbReference type="PANTHER" id="PTHR43229:SF2">
    <property type="entry name" value="NODULATION PROTEIN J"/>
    <property type="match status" value="1"/>
</dbReference>
<proteinExistence type="inferred from homology"/>
<dbReference type="RefSeq" id="WP_273937483.1">
    <property type="nucleotide sequence ID" value="NZ_CP097263.1"/>
</dbReference>
<keyword evidence="6" id="KW-1003">Cell membrane</keyword>
<evidence type="ECO:0000256" key="4">
    <source>
        <dbReference type="ARBA" id="ARBA00023136"/>
    </source>
</evidence>
<evidence type="ECO:0000256" key="3">
    <source>
        <dbReference type="ARBA" id="ARBA00022989"/>
    </source>
</evidence>
<sequence>MGALLTFEVRRLVRSPRFFIFTVAFPLAMFLALSSAYGTERDAVTFLMVSLAAFGAVAASISTGARTAIERQVGWNRQLRLTPLAGGQYLVSKVAAAMLVALPSMLLVYGAGIVLEGVSLSSGTWAQLIVFCWLGVLPTAVLGLLVGLLATGDSAQAMSSVLMLTLSLLGGLLLPLTTLPAVMTDIAKALPSYWLAEFGHDALAGNAISVQGVVTMTAWIVVAGALVALRYRRDAARG</sequence>
<evidence type="ECO:0000313" key="8">
    <source>
        <dbReference type="EMBL" id="MFC0547243.1"/>
    </source>
</evidence>
<dbReference type="PIRSF" id="PIRSF006648">
    <property type="entry name" value="DrrB"/>
    <property type="match status" value="1"/>
</dbReference>
<dbReference type="PANTHER" id="PTHR43229">
    <property type="entry name" value="NODULATION PROTEIN J"/>
    <property type="match status" value="1"/>
</dbReference>
<dbReference type="InterPro" id="IPR051784">
    <property type="entry name" value="Nod_factor_ABC_transporter"/>
</dbReference>
<protein>
    <recommendedName>
        <fullName evidence="6">Transport permease protein</fullName>
    </recommendedName>
</protein>
<evidence type="ECO:0000256" key="5">
    <source>
        <dbReference type="ARBA" id="ARBA00023251"/>
    </source>
</evidence>
<dbReference type="EMBL" id="JBHLUD010000013">
    <property type="protein sequence ID" value="MFC0547243.1"/>
    <property type="molecule type" value="Genomic_DNA"/>
</dbReference>
<keyword evidence="5" id="KW-0046">Antibiotic resistance</keyword>
<keyword evidence="6" id="KW-0813">Transport</keyword>
<evidence type="ECO:0000256" key="2">
    <source>
        <dbReference type="ARBA" id="ARBA00022692"/>
    </source>
</evidence>
<keyword evidence="3 6" id="KW-1133">Transmembrane helix</keyword>
<feature type="transmembrane region" description="Helical" evidence="6">
    <location>
        <begin position="43"/>
        <end position="69"/>
    </location>
</feature>
<reference evidence="8 9" key="1">
    <citation type="submission" date="2024-09" db="EMBL/GenBank/DDBJ databases">
        <authorList>
            <person name="Sun Q."/>
            <person name="Mori K."/>
        </authorList>
    </citation>
    <scope>NUCLEOTIDE SEQUENCE [LARGE SCALE GENOMIC DNA]</scope>
    <source>
        <strain evidence="8 9">TBRC 1432</strain>
    </source>
</reference>
<dbReference type="InterPro" id="IPR013525">
    <property type="entry name" value="ABC2_TM"/>
</dbReference>
<dbReference type="PROSITE" id="PS51012">
    <property type="entry name" value="ABC_TM2"/>
    <property type="match status" value="1"/>
</dbReference>
<evidence type="ECO:0000256" key="6">
    <source>
        <dbReference type="RuleBase" id="RU361157"/>
    </source>
</evidence>
<dbReference type="InterPro" id="IPR047817">
    <property type="entry name" value="ABC2_TM_bact-type"/>
</dbReference>
<dbReference type="Pfam" id="PF01061">
    <property type="entry name" value="ABC2_membrane"/>
    <property type="match status" value="1"/>
</dbReference>
<dbReference type="InterPro" id="IPR000412">
    <property type="entry name" value="ABC_2_transport"/>
</dbReference>
<feature type="transmembrane region" description="Helical" evidence="6">
    <location>
        <begin position="18"/>
        <end position="37"/>
    </location>
</feature>
<organism evidence="8 9">
    <name type="scientific">Kutzneria chonburiensis</name>
    <dbReference type="NCBI Taxonomy" id="1483604"/>
    <lineage>
        <taxon>Bacteria</taxon>
        <taxon>Bacillati</taxon>
        <taxon>Actinomycetota</taxon>
        <taxon>Actinomycetes</taxon>
        <taxon>Pseudonocardiales</taxon>
        <taxon>Pseudonocardiaceae</taxon>
        <taxon>Kutzneria</taxon>
    </lineage>
</organism>
<feature type="transmembrane region" description="Helical" evidence="6">
    <location>
        <begin position="203"/>
        <end position="229"/>
    </location>
</feature>
<comment type="subcellular location">
    <subcellularLocation>
        <location evidence="6">Cell membrane</location>
        <topology evidence="6">Multi-pass membrane protein</topology>
    </subcellularLocation>
    <subcellularLocation>
        <location evidence="1">Membrane</location>
        <topology evidence="1">Multi-pass membrane protein</topology>
    </subcellularLocation>
</comment>
<keyword evidence="2 6" id="KW-0812">Transmembrane</keyword>
<comment type="similarity">
    <text evidence="6">Belongs to the ABC-2 integral membrane protein family.</text>
</comment>
<gene>
    <name evidence="8" type="ORF">ACFFH7_37435</name>
</gene>
<evidence type="ECO:0000256" key="1">
    <source>
        <dbReference type="ARBA" id="ARBA00004141"/>
    </source>
</evidence>
<name>A0ABV6N3X2_9PSEU</name>
<dbReference type="Proteomes" id="UP001589810">
    <property type="component" value="Unassembled WGS sequence"/>
</dbReference>
<feature type="domain" description="ABC transmembrane type-2" evidence="7">
    <location>
        <begin position="7"/>
        <end position="234"/>
    </location>
</feature>
<keyword evidence="9" id="KW-1185">Reference proteome</keyword>
<feature type="transmembrane region" description="Helical" evidence="6">
    <location>
        <begin position="125"/>
        <end position="149"/>
    </location>
</feature>
<accession>A0ABV6N3X2</accession>
<feature type="transmembrane region" description="Helical" evidence="6">
    <location>
        <begin position="90"/>
        <end position="113"/>
    </location>
</feature>
<feature type="transmembrane region" description="Helical" evidence="6">
    <location>
        <begin position="161"/>
        <end position="183"/>
    </location>
</feature>
<keyword evidence="4 6" id="KW-0472">Membrane</keyword>
<evidence type="ECO:0000259" key="7">
    <source>
        <dbReference type="PROSITE" id="PS51012"/>
    </source>
</evidence>
<comment type="caution">
    <text evidence="8">The sequence shown here is derived from an EMBL/GenBank/DDBJ whole genome shotgun (WGS) entry which is preliminary data.</text>
</comment>
<evidence type="ECO:0000313" key="9">
    <source>
        <dbReference type="Proteomes" id="UP001589810"/>
    </source>
</evidence>